<dbReference type="EC" id="3.1.3.11" evidence="3"/>
<feature type="binding site" evidence="9">
    <location>
        <position position="107"/>
    </location>
    <ligand>
        <name>Mg(2+)</name>
        <dbReference type="ChEBI" id="CHEBI:18420"/>
        <label>1</label>
        <note>catalytic</note>
    </ligand>
</feature>
<dbReference type="Pfam" id="PF00459">
    <property type="entry name" value="Inositol_P"/>
    <property type="match status" value="1"/>
</dbReference>
<keyword evidence="11" id="KW-1185">Reference proteome</keyword>
<evidence type="ECO:0000256" key="4">
    <source>
        <dbReference type="ARBA" id="ARBA00022723"/>
    </source>
</evidence>
<dbReference type="EMBL" id="CP058560">
    <property type="protein sequence ID" value="QUH22927.1"/>
    <property type="molecule type" value="Genomic_DNA"/>
</dbReference>
<dbReference type="GO" id="GO:0007165">
    <property type="term" value="P:signal transduction"/>
    <property type="evidence" value="ECO:0007669"/>
    <property type="project" value="TreeGrafter"/>
</dbReference>
<dbReference type="Gene3D" id="3.30.540.10">
    <property type="entry name" value="Fructose-1,6-Bisphosphatase, subunit A, domain 1"/>
    <property type="match status" value="1"/>
</dbReference>
<evidence type="ECO:0000313" key="11">
    <source>
        <dbReference type="Proteomes" id="UP000681041"/>
    </source>
</evidence>
<evidence type="ECO:0000256" key="9">
    <source>
        <dbReference type="PIRSR" id="PIRSR600760-2"/>
    </source>
</evidence>
<dbReference type="GO" id="GO:0046872">
    <property type="term" value="F:metal ion binding"/>
    <property type="evidence" value="ECO:0007669"/>
    <property type="project" value="UniProtKB-KW"/>
</dbReference>
<comment type="cofactor">
    <cofactor evidence="2 9">
        <name>Mg(2+)</name>
        <dbReference type="ChEBI" id="CHEBI:18420"/>
    </cofactor>
</comment>
<dbReference type="FunFam" id="3.40.190.80:FF:000020">
    <property type="entry name" value="Fructose-1,6-bisphosphatase/inositol-1-monophosphatase"/>
    <property type="match status" value="1"/>
</dbReference>
<evidence type="ECO:0000256" key="7">
    <source>
        <dbReference type="ARBA" id="ARBA00023277"/>
    </source>
</evidence>
<evidence type="ECO:0000256" key="3">
    <source>
        <dbReference type="ARBA" id="ARBA00013093"/>
    </source>
</evidence>
<dbReference type="PANTHER" id="PTHR20854:SF4">
    <property type="entry name" value="INOSITOL-1-MONOPHOSPHATASE-RELATED"/>
    <property type="match status" value="1"/>
</dbReference>
<dbReference type="PRINTS" id="PR00377">
    <property type="entry name" value="IMPHPHTASES"/>
</dbReference>
<proteinExistence type="inferred from homology"/>
<organism evidence="10 11">
    <name type="scientific">Methanobacterium alkalithermotolerans</name>
    <dbReference type="NCBI Taxonomy" id="2731220"/>
    <lineage>
        <taxon>Archaea</taxon>
        <taxon>Methanobacteriati</taxon>
        <taxon>Methanobacteriota</taxon>
        <taxon>Methanomada group</taxon>
        <taxon>Methanobacteria</taxon>
        <taxon>Methanobacteriales</taxon>
        <taxon>Methanobacteriaceae</taxon>
        <taxon>Methanobacterium</taxon>
    </lineage>
</organism>
<dbReference type="GO" id="GO:0006020">
    <property type="term" value="P:inositol metabolic process"/>
    <property type="evidence" value="ECO:0007669"/>
    <property type="project" value="TreeGrafter"/>
</dbReference>
<accession>A0A8T8K4L6</accession>
<keyword evidence="7" id="KW-0119">Carbohydrate metabolism</keyword>
<feature type="binding site" evidence="9">
    <location>
        <position position="237"/>
    </location>
    <ligand>
        <name>Mg(2+)</name>
        <dbReference type="ChEBI" id="CHEBI:18420"/>
        <label>1</label>
        <note>catalytic</note>
    </ligand>
</feature>
<reference evidence="10" key="1">
    <citation type="submission" date="2020-07" db="EMBL/GenBank/DDBJ databases">
        <title>Methanobacterium. sp. MethCan genome.</title>
        <authorList>
            <person name="Postec A."/>
            <person name="Quemeneur M."/>
        </authorList>
    </citation>
    <scope>NUCLEOTIDE SEQUENCE</scope>
    <source>
        <strain evidence="10">MethCAN</strain>
    </source>
</reference>
<dbReference type="SUPFAM" id="SSF56655">
    <property type="entry name" value="Carbohydrate phosphatase"/>
    <property type="match status" value="1"/>
</dbReference>
<dbReference type="AlphaFoldDB" id="A0A8T8K4L6"/>
<keyword evidence="6 9" id="KW-0460">Magnesium</keyword>
<feature type="binding site" evidence="9">
    <location>
        <position position="108"/>
    </location>
    <ligand>
        <name>Mg(2+)</name>
        <dbReference type="ChEBI" id="CHEBI:18420"/>
        <label>1</label>
        <note>catalytic</note>
    </ligand>
</feature>
<gene>
    <name evidence="10" type="ORF">HYG87_03650</name>
</gene>
<evidence type="ECO:0000256" key="5">
    <source>
        <dbReference type="ARBA" id="ARBA00022801"/>
    </source>
</evidence>
<comment type="similarity">
    <text evidence="8">Belongs to the inositol monophosphatase superfamily. FBPase class 4 family.</text>
</comment>
<name>A0A8T8K4L6_9EURY</name>
<dbReference type="Proteomes" id="UP000681041">
    <property type="component" value="Chromosome"/>
</dbReference>
<evidence type="ECO:0000313" key="10">
    <source>
        <dbReference type="EMBL" id="QUH22927.1"/>
    </source>
</evidence>
<dbReference type="Gene3D" id="3.40.190.80">
    <property type="match status" value="1"/>
</dbReference>
<dbReference type="PROSITE" id="PS00629">
    <property type="entry name" value="IMP_1"/>
    <property type="match status" value="1"/>
</dbReference>
<dbReference type="InterPro" id="IPR000760">
    <property type="entry name" value="Inositol_monophosphatase-like"/>
</dbReference>
<feature type="binding site" evidence="9">
    <location>
        <position position="105"/>
    </location>
    <ligand>
        <name>Mg(2+)</name>
        <dbReference type="ChEBI" id="CHEBI:18420"/>
        <label>1</label>
        <note>catalytic</note>
    </ligand>
</feature>
<dbReference type="GO" id="GO:0042132">
    <property type="term" value="F:fructose 1,6-bisphosphate 1-phosphatase activity"/>
    <property type="evidence" value="ECO:0007669"/>
    <property type="project" value="UniProtKB-EC"/>
</dbReference>
<dbReference type="InterPro" id="IPR020583">
    <property type="entry name" value="Inositol_monoP_metal-BS"/>
</dbReference>
<evidence type="ECO:0000256" key="8">
    <source>
        <dbReference type="ARBA" id="ARBA00038103"/>
    </source>
</evidence>
<dbReference type="GO" id="GO:0008934">
    <property type="term" value="F:inositol monophosphate 1-phosphatase activity"/>
    <property type="evidence" value="ECO:0007669"/>
    <property type="project" value="TreeGrafter"/>
</dbReference>
<evidence type="ECO:0000256" key="6">
    <source>
        <dbReference type="ARBA" id="ARBA00022842"/>
    </source>
</evidence>
<dbReference type="PANTHER" id="PTHR20854">
    <property type="entry name" value="INOSITOL MONOPHOSPHATASE"/>
    <property type="match status" value="1"/>
</dbReference>
<feature type="binding site" evidence="9">
    <location>
        <position position="73"/>
    </location>
    <ligand>
        <name>Mg(2+)</name>
        <dbReference type="ChEBI" id="CHEBI:18420"/>
        <label>1</label>
        <note>catalytic</note>
    </ligand>
</feature>
<evidence type="ECO:0000256" key="1">
    <source>
        <dbReference type="ARBA" id="ARBA00001273"/>
    </source>
</evidence>
<protein>
    <recommendedName>
        <fullName evidence="3">fructose-bisphosphatase</fullName>
        <ecNumber evidence="3">3.1.3.11</ecNumber>
    </recommendedName>
</protein>
<keyword evidence="4 9" id="KW-0479">Metal-binding</keyword>
<evidence type="ECO:0000256" key="2">
    <source>
        <dbReference type="ARBA" id="ARBA00001946"/>
    </source>
</evidence>
<dbReference type="NCBIfam" id="NF009321">
    <property type="entry name" value="PRK12676.1"/>
    <property type="match status" value="1"/>
</dbReference>
<dbReference type="OrthoDB" id="58111at2157"/>
<keyword evidence="5 10" id="KW-0378">Hydrolase</keyword>
<dbReference type="GeneID" id="64819829"/>
<dbReference type="KEGG" id="meme:HYG87_03650"/>
<dbReference type="RefSeq" id="WP_211533873.1">
    <property type="nucleotide sequence ID" value="NZ_CP058560.1"/>
</dbReference>
<sequence>MDESESIFWRNVALKITQQVEKAINQLIGKKEAGEIIKMGADGTPTKLIDLVAENEVISVLEGVSRQVLLISEEIGELEIGNEIEPISGENKIINPDSKIVFVVDPLDGTSNAIKNIPAFGISIAVAEYSSKNDSAHLNDIQMGFVKNFATGDFFEALKGKGAFLNGEKIHPSSLSELSSSCLGIFIYGNSPDMINNLSQQIRRMRIMGSVAIELCYVANGAYDAFVDIRNNLRVIDIAASQLIISESGGKVSDTEGIPLNSLLKINERTSIVAAGNNKLHDELIKTMEVI</sequence>
<comment type="catalytic activity">
    <reaction evidence="1">
        <text>beta-D-fructose 1,6-bisphosphate + H2O = beta-D-fructose 6-phosphate + phosphate</text>
        <dbReference type="Rhea" id="RHEA:11064"/>
        <dbReference type="ChEBI" id="CHEBI:15377"/>
        <dbReference type="ChEBI" id="CHEBI:32966"/>
        <dbReference type="ChEBI" id="CHEBI:43474"/>
        <dbReference type="ChEBI" id="CHEBI:57634"/>
        <dbReference type="EC" id="3.1.3.11"/>
    </reaction>
</comment>